<sequence length="109" mass="11979">MGRTERFRRSAVAPRGTWRCCSASPDRPIRPGLSGRLDALMAEIRNGTYGPGERIPSDAELCERFGVARMTARRAVGVLRERGLVRTEWGKGTFVITPSESGGDEQQAD</sequence>
<dbReference type="GO" id="GO:0003700">
    <property type="term" value="F:DNA-binding transcription factor activity"/>
    <property type="evidence" value="ECO:0007669"/>
    <property type="project" value="InterPro"/>
</dbReference>
<dbReference type="CDD" id="cd07377">
    <property type="entry name" value="WHTH_GntR"/>
    <property type="match status" value="1"/>
</dbReference>
<reference evidence="5 6" key="1">
    <citation type="submission" date="2020-08" db="EMBL/GenBank/DDBJ databases">
        <title>A novel species.</title>
        <authorList>
            <person name="Gao J."/>
        </authorList>
    </citation>
    <scope>NUCLEOTIDE SEQUENCE [LARGE SCALE GENOMIC DNA]</scope>
    <source>
        <strain evidence="5 6">CRXT-G-22</strain>
    </source>
</reference>
<protein>
    <submittedName>
        <fullName evidence="5">GntR family transcriptional regulator</fullName>
    </submittedName>
</protein>
<dbReference type="PANTHER" id="PTHR44846">
    <property type="entry name" value="MANNOSYL-D-GLYCERATE TRANSPORT/METABOLISM SYSTEM REPRESSOR MNGR-RELATED"/>
    <property type="match status" value="1"/>
</dbReference>
<dbReference type="GO" id="GO:0045892">
    <property type="term" value="P:negative regulation of DNA-templated transcription"/>
    <property type="evidence" value="ECO:0007669"/>
    <property type="project" value="TreeGrafter"/>
</dbReference>
<dbReference type="AlphaFoldDB" id="A0A7H0ICF2"/>
<proteinExistence type="predicted"/>
<keyword evidence="1" id="KW-0805">Transcription regulation</keyword>
<evidence type="ECO:0000313" key="6">
    <source>
        <dbReference type="Proteomes" id="UP000516052"/>
    </source>
</evidence>
<dbReference type="InterPro" id="IPR050679">
    <property type="entry name" value="Bact_HTH_transcr_reg"/>
</dbReference>
<dbReference type="Proteomes" id="UP000516052">
    <property type="component" value="Chromosome"/>
</dbReference>
<dbReference type="GO" id="GO:0003677">
    <property type="term" value="F:DNA binding"/>
    <property type="evidence" value="ECO:0007669"/>
    <property type="project" value="UniProtKB-KW"/>
</dbReference>
<dbReference type="InterPro" id="IPR036388">
    <property type="entry name" value="WH-like_DNA-bd_sf"/>
</dbReference>
<organism evidence="5 6">
    <name type="scientific">Streptomyces roseirectus</name>
    <dbReference type="NCBI Taxonomy" id="2768066"/>
    <lineage>
        <taxon>Bacteria</taxon>
        <taxon>Bacillati</taxon>
        <taxon>Actinomycetota</taxon>
        <taxon>Actinomycetes</taxon>
        <taxon>Kitasatosporales</taxon>
        <taxon>Streptomycetaceae</taxon>
        <taxon>Streptomyces</taxon>
    </lineage>
</organism>
<feature type="domain" description="HTH gntR-type" evidence="4">
    <location>
        <begin position="30"/>
        <end position="98"/>
    </location>
</feature>
<dbReference type="Gene3D" id="1.10.10.10">
    <property type="entry name" value="Winged helix-like DNA-binding domain superfamily/Winged helix DNA-binding domain"/>
    <property type="match status" value="1"/>
</dbReference>
<dbReference type="InterPro" id="IPR000524">
    <property type="entry name" value="Tscrpt_reg_HTH_GntR"/>
</dbReference>
<keyword evidence="3" id="KW-0804">Transcription</keyword>
<name>A0A7H0ICF2_9ACTN</name>
<dbReference type="PRINTS" id="PR00035">
    <property type="entry name" value="HTHGNTR"/>
</dbReference>
<dbReference type="InterPro" id="IPR036390">
    <property type="entry name" value="WH_DNA-bd_sf"/>
</dbReference>
<dbReference type="EMBL" id="CP060828">
    <property type="protein sequence ID" value="QNP70468.1"/>
    <property type="molecule type" value="Genomic_DNA"/>
</dbReference>
<evidence type="ECO:0000256" key="2">
    <source>
        <dbReference type="ARBA" id="ARBA00023125"/>
    </source>
</evidence>
<dbReference type="PROSITE" id="PS50949">
    <property type="entry name" value="HTH_GNTR"/>
    <property type="match status" value="1"/>
</dbReference>
<evidence type="ECO:0000256" key="3">
    <source>
        <dbReference type="ARBA" id="ARBA00023163"/>
    </source>
</evidence>
<dbReference type="PANTHER" id="PTHR44846:SF1">
    <property type="entry name" value="MANNOSYL-D-GLYCERATE TRANSPORT_METABOLISM SYSTEM REPRESSOR MNGR-RELATED"/>
    <property type="match status" value="1"/>
</dbReference>
<gene>
    <name evidence="5" type="ORF">IAG44_14130</name>
</gene>
<dbReference type="SMART" id="SM00345">
    <property type="entry name" value="HTH_GNTR"/>
    <property type="match status" value="1"/>
</dbReference>
<evidence type="ECO:0000256" key="1">
    <source>
        <dbReference type="ARBA" id="ARBA00023015"/>
    </source>
</evidence>
<keyword evidence="2" id="KW-0238">DNA-binding</keyword>
<dbReference type="Pfam" id="PF00392">
    <property type="entry name" value="GntR"/>
    <property type="match status" value="1"/>
</dbReference>
<keyword evidence="6" id="KW-1185">Reference proteome</keyword>
<dbReference type="SUPFAM" id="SSF46785">
    <property type="entry name" value="Winged helix' DNA-binding domain"/>
    <property type="match status" value="1"/>
</dbReference>
<accession>A0A7H0ICF2</accession>
<evidence type="ECO:0000313" key="5">
    <source>
        <dbReference type="EMBL" id="QNP70468.1"/>
    </source>
</evidence>
<evidence type="ECO:0000259" key="4">
    <source>
        <dbReference type="PROSITE" id="PS50949"/>
    </source>
</evidence>
<dbReference type="KEGG" id="sroi:IAG44_14130"/>